<dbReference type="InterPro" id="IPR016179">
    <property type="entry name" value="Insulin-like"/>
</dbReference>
<keyword evidence="8" id="KW-1185">Reference proteome</keyword>
<name>A0A9Y3VS36_9CICH</name>
<keyword evidence="6" id="KW-0732">Signal</keyword>
<dbReference type="Pfam" id="PF00049">
    <property type="entry name" value="Insulin"/>
    <property type="match status" value="1"/>
</dbReference>
<reference evidence="9" key="1">
    <citation type="submission" date="2025-08" db="UniProtKB">
        <authorList>
            <consortium name="RefSeq"/>
        </authorList>
    </citation>
    <scope>IDENTIFICATION</scope>
</reference>
<feature type="chain" id="PRO_5041295130" evidence="6">
    <location>
        <begin position="48"/>
        <end position="143"/>
    </location>
</feature>
<accession>A0A9Y3VS36</accession>
<keyword evidence="3" id="KW-0964">Secreted</keyword>
<feature type="domain" description="Insulin-like" evidence="7">
    <location>
        <begin position="54"/>
        <end position="143"/>
    </location>
</feature>
<evidence type="ECO:0000256" key="6">
    <source>
        <dbReference type="SAM" id="SignalP"/>
    </source>
</evidence>
<dbReference type="RefSeq" id="XP_005742070.1">
    <property type="nucleotide sequence ID" value="XM_005742013.1"/>
</dbReference>
<evidence type="ECO:0000256" key="3">
    <source>
        <dbReference type="ARBA" id="ARBA00022525"/>
    </source>
</evidence>
<dbReference type="GeneID" id="102202892"/>
<evidence type="ECO:0000256" key="2">
    <source>
        <dbReference type="ARBA" id="ARBA00011207"/>
    </source>
</evidence>
<dbReference type="Proteomes" id="UP000695023">
    <property type="component" value="Unplaced"/>
</dbReference>
<proteinExistence type="predicted"/>
<dbReference type="CDD" id="cd04365">
    <property type="entry name" value="IlGF_relaxin_like"/>
    <property type="match status" value="1"/>
</dbReference>
<comment type="subcellular location">
    <subcellularLocation>
        <location evidence="1">Secreted</location>
    </subcellularLocation>
</comment>
<sequence length="143" mass="16372">MHLLRKHLRKAVRYKTRSGRVLRNINMRSLPLVIVLLCMLCAAQVQTQESANTLKLCGRAFLRAVVFNCGGSRWRRFMGEEDTFPEGQYGLTSFTSLAVNREANLLKWIDVSVMERQLRDQNAALMRTCCQQGCQKSDLSMLC</sequence>
<protein>
    <submittedName>
        <fullName evidence="9">Relaxin-3-like</fullName>
    </submittedName>
</protein>
<evidence type="ECO:0000256" key="1">
    <source>
        <dbReference type="ARBA" id="ARBA00004613"/>
    </source>
</evidence>
<dbReference type="GO" id="GO:0005576">
    <property type="term" value="C:extracellular region"/>
    <property type="evidence" value="ECO:0007669"/>
    <property type="project" value="UniProtKB-SubCell"/>
</dbReference>
<evidence type="ECO:0000256" key="4">
    <source>
        <dbReference type="ARBA" id="ARBA00022702"/>
    </source>
</evidence>
<comment type="subunit">
    <text evidence="2">Heterodimer of a B chain and an A chain linked by two disulfide bonds.</text>
</comment>
<feature type="signal peptide" evidence="6">
    <location>
        <begin position="1"/>
        <end position="47"/>
    </location>
</feature>
<gene>
    <name evidence="9" type="primary">LOC102202892</name>
</gene>
<evidence type="ECO:0000313" key="9">
    <source>
        <dbReference type="RefSeq" id="XP_005742070.1"/>
    </source>
</evidence>
<evidence type="ECO:0000313" key="8">
    <source>
        <dbReference type="Proteomes" id="UP000695023"/>
    </source>
</evidence>
<keyword evidence="4" id="KW-0372">Hormone</keyword>
<keyword evidence="5" id="KW-1015">Disulfide bond</keyword>
<dbReference type="InterPro" id="IPR051777">
    <property type="entry name" value="Insulin-like_neuro_ligands"/>
</dbReference>
<evidence type="ECO:0000256" key="5">
    <source>
        <dbReference type="ARBA" id="ARBA00023157"/>
    </source>
</evidence>
<dbReference type="PANTHER" id="PTHR20968">
    <property type="entry name" value="ILGF DOMAIN-CONTAINING PROTEIN"/>
    <property type="match status" value="1"/>
</dbReference>
<dbReference type="Gene3D" id="1.10.100.10">
    <property type="entry name" value="Insulin-like"/>
    <property type="match status" value="1"/>
</dbReference>
<dbReference type="SUPFAM" id="SSF56994">
    <property type="entry name" value="Insulin-like"/>
    <property type="match status" value="1"/>
</dbReference>
<dbReference type="SMART" id="SM00078">
    <property type="entry name" value="IlGF"/>
    <property type="match status" value="1"/>
</dbReference>
<dbReference type="InterPro" id="IPR036438">
    <property type="entry name" value="Insulin-like_sf"/>
</dbReference>
<evidence type="ECO:0000259" key="7">
    <source>
        <dbReference type="SMART" id="SM00078"/>
    </source>
</evidence>
<dbReference type="GO" id="GO:0001664">
    <property type="term" value="F:G protein-coupled receptor binding"/>
    <property type="evidence" value="ECO:0007669"/>
    <property type="project" value="TreeGrafter"/>
</dbReference>
<dbReference type="GO" id="GO:0005179">
    <property type="term" value="F:hormone activity"/>
    <property type="evidence" value="ECO:0007669"/>
    <property type="project" value="UniProtKB-KW"/>
</dbReference>
<dbReference type="PANTHER" id="PTHR20968:SF2">
    <property type="entry name" value="INSULIN-LIKE PEPTIDE INSL5"/>
    <property type="match status" value="1"/>
</dbReference>
<dbReference type="AlphaFoldDB" id="A0A9Y3VS36"/>
<organism evidence="8 9">
    <name type="scientific">Pundamilia nyererei</name>
    <dbReference type="NCBI Taxonomy" id="303518"/>
    <lineage>
        <taxon>Eukaryota</taxon>
        <taxon>Metazoa</taxon>
        <taxon>Chordata</taxon>
        <taxon>Craniata</taxon>
        <taxon>Vertebrata</taxon>
        <taxon>Euteleostomi</taxon>
        <taxon>Actinopterygii</taxon>
        <taxon>Neopterygii</taxon>
        <taxon>Teleostei</taxon>
        <taxon>Neoteleostei</taxon>
        <taxon>Acanthomorphata</taxon>
        <taxon>Ovalentaria</taxon>
        <taxon>Cichlomorphae</taxon>
        <taxon>Cichliformes</taxon>
        <taxon>Cichlidae</taxon>
        <taxon>African cichlids</taxon>
        <taxon>Pseudocrenilabrinae</taxon>
        <taxon>Haplochromini</taxon>
        <taxon>Pundamilia</taxon>
    </lineage>
</organism>